<dbReference type="Gene3D" id="3.40.50.2000">
    <property type="entry name" value="Glycogen Phosphorylase B"/>
    <property type="match status" value="2"/>
</dbReference>
<evidence type="ECO:0000259" key="5">
    <source>
        <dbReference type="Pfam" id="PF13439"/>
    </source>
</evidence>
<evidence type="ECO:0000256" key="3">
    <source>
        <dbReference type="ARBA" id="ARBA00022679"/>
    </source>
</evidence>
<dbReference type="InterPro" id="IPR028098">
    <property type="entry name" value="Glyco_trans_4-like_N"/>
</dbReference>
<protein>
    <recommendedName>
        <fullName evidence="1">D-inositol 3-phosphate glycosyltransferase</fullName>
    </recommendedName>
</protein>
<feature type="domain" description="Glycosyltransferase subfamily 4-like N-terminal" evidence="5">
    <location>
        <begin position="15"/>
        <end position="179"/>
    </location>
</feature>
<dbReference type="EMBL" id="JAAOIV010000009">
    <property type="protein sequence ID" value="NHN56627.1"/>
    <property type="molecule type" value="Genomic_DNA"/>
</dbReference>
<evidence type="ECO:0000313" key="6">
    <source>
        <dbReference type="EMBL" id="NHN56627.1"/>
    </source>
</evidence>
<dbReference type="AlphaFoldDB" id="A0A967E9Q3"/>
<dbReference type="RefSeq" id="WP_166197294.1">
    <property type="nucleotide sequence ID" value="NZ_JAAOIV010000009.1"/>
</dbReference>
<dbReference type="Pfam" id="PF13439">
    <property type="entry name" value="Glyco_transf_4"/>
    <property type="match status" value="1"/>
</dbReference>
<keyword evidence="3" id="KW-0808">Transferase</keyword>
<dbReference type="GO" id="GO:1901137">
    <property type="term" value="P:carbohydrate derivative biosynthetic process"/>
    <property type="evidence" value="ECO:0007669"/>
    <property type="project" value="UniProtKB-ARBA"/>
</dbReference>
<dbReference type="Pfam" id="PF00534">
    <property type="entry name" value="Glycos_transf_1"/>
    <property type="match status" value="1"/>
</dbReference>
<evidence type="ECO:0000256" key="2">
    <source>
        <dbReference type="ARBA" id="ARBA00022676"/>
    </source>
</evidence>
<keyword evidence="7" id="KW-1185">Reference proteome</keyword>
<name>A0A967E9Q3_9MICO</name>
<dbReference type="GO" id="GO:0016758">
    <property type="term" value="F:hexosyltransferase activity"/>
    <property type="evidence" value="ECO:0007669"/>
    <property type="project" value="TreeGrafter"/>
</dbReference>
<comment type="caution">
    <text evidence="6">The sequence shown here is derived from an EMBL/GenBank/DDBJ whole genome shotgun (WGS) entry which is preliminary data.</text>
</comment>
<dbReference type="InterPro" id="IPR050194">
    <property type="entry name" value="Glycosyltransferase_grp1"/>
</dbReference>
<evidence type="ECO:0000259" key="4">
    <source>
        <dbReference type="Pfam" id="PF00534"/>
    </source>
</evidence>
<sequence>MKVALISDCYLPRLGGIEVQVHDLARHLRAAGHEVTAFTATREPGQKRNECEFIDGVPVHRLAIPMPRGLPINPLAPPTLRRLLVAGQYDVAHVHLGVVAPFANDAVRVTDQIGLPTAVTWHSMQSWMTTPIKLLGYVGRWARQGVALSAVSGPAALPIMDLAGPRHPVSILPNGIDVSQWQPGERPVRATGDPVRVVSAMRLAGRKRPLELLDIVAEARRRAPEVDLRLEVLGEGPLRPRLEAAVAAKGARSWFSAPGRRTRDEVREVYRTSDLYIAPAELEAFGIAALEARTTGLPVVAPRRSGVSEFVADGVNGVLCGDDAAMVEALVRLGRDEPLRERMTETNRTQLPKESWPSVVDMVIAEYERARDQQRHRHTG</sequence>
<evidence type="ECO:0000313" key="7">
    <source>
        <dbReference type="Proteomes" id="UP000744769"/>
    </source>
</evidence>
<feature type="domain" description="Glycosyl transferase family 1" evidence="4">
    <location>
        <begin position="192"/>
        <end position="349"/>
    </location>
</feature>
<dbReference type="SUPFAM" id="SSF53756">
    <property type="entry name" value="UDP-Glycosyltransferase/glycogen phosphorylase"/>
    <property type="match status" value="1"/>
</dbReference>
<dbReference type="InterPro" id="IPR001296">
    <property type="entry name" value="Glyco_trans_1"/>
</dbReference>
<dbReference type="CDD" id="cd03801">
    <property type="entry name" value="GT4_PimA-like"/>
    <property type="match status" value="1"/>
</dbReference>
<gene>
    <name evidence="6" type="ORF">G9U51_12635</name>
</gene>
<accession>A0A967E9Q3</accession>
<organism evidence="6 7">
    <name type="scientific">Metallococcus carri</name>
    <dbReference type="NCBI Taxonomy" id="1656884"/>
    <lineage>
        <taxon>Bacteria</taxon>
        <taxon>Bacillati</taxon>
        <taxon>Actinomycetota</taxon>
        <taxon>Actinomycetes</taxon>
        <taxon>Micrococcales</taxon>
        <taxon>Dermacoccaceae</taxon>
        <taxon>Metallococcus</taxon>
    </lineage>
</organism>
<dbReference type="PANTHER" id="PTHR45947:SF3">
    <property type="entry name" value="SULFOQUINOVOSYL TRANSFERASE SQD2"/>
    <property type="match status" value="1"/>
</dbReference>
<dbReference type="PANTHER" id="PTHR45947">
    <property type="entry name" value="SULFOQUINOVOSYL TRANSFERASE SQD2"/>
    <property type="match status" value="1"/>
</dbReference>
<keyword evidence="2" id="KW-0328">Glycosyltransferase</keyword>
<proteinExistence type="predicted"/>
<reference evidence="6" key="1">
    <citation type="submission" date="2020-03" db="EMBL/GenBank/DDBJ databases">
        <title>Draft sequencing of Calidifontibacter sp. DB0510.</title>
        <authorList>
            <person name="Kim D.-U."/>
        </authorList>
    </citation>
    <scope>NUCLEOTIDE SEQUENCE</scope>
    <source>
        <strain evidence="6">DB0510</strain>
    </source>
</reference>
<evidence type="ECO:0000256" key="1">
    <source>
        <dbReference type="ARBA" id="ARBA00021292"/>
    </source>
</evidence>
<dbReference type="Proteomes" id="UP000744769">
    <property type="component" value="Unassembled WGS sequence"/>
</dbReference>